<sequence length="71" mass="8956">MYYIYVLKRNNEFYIGYTEDLRRRIKEHQKEGKISLIYYEVYLLEKLARIRERRLKYHGSAWRALRKRINA</sequence>
<dbReference type="Pfam" id="PF01541">
    <property type="entry name" value="GIY-YIG"/>
    <property type="match status" value="1"/>
</dbReference>
<dbReference type="InterPro" id="IPR000305">
    <property type="entry name" value="GIY-YIG_endonuc"/>
</dbReference>
<feature type="domain" description="GIY-YIG" evidence="1">
    <location>
        <begin position="1"/>
        <end position="32"/>
    </location>
</feature>
<dbReference type="SUPFAM" id="SSF82771">
    <property type="entry name" value="GIY-YIG endonuclease"/>
    <property type="match status" value="1"/>
</dbReference>
<evidence type="ECO:0000313" key="3">
    <source>
        <dbReference type="Proteomes" id="UP000177360"/>
    </source>
</evidence>
<gene>
    <name evidence="2" type="ORF">A2626_03225</name>
</gene>
<dbReference type="Gene3D" id="3.40.1440.10">
    <property type="entry name" value="GIY-YIG endonuclease"/>
    <property type="match status" value="1"/>
</dbReference>
<evidence type="ECO:0000259" key="1">
    <source>
        <dbReference type="Pfam" id="PF01541"/>
    </source>
</evidence>
<dbReference type="InterPro" id="IPR035901">
    <property type="entry name" value="GIY-YIG_endonuc_sf"/>
</dbReference>
<accession>A0A1G2E0L1</accession>
<reference evidence="2 3" key="1">
    <citation type="journal article" date="2016" name="Nat. Commun.">
        <title>Thousands of microbial genomes shed light on interconnected biogeochemical processes in an aquifer system.</title>
        <authorList>
            <person name="Anantharaman K."/>
            <person name="Brown C.T."/>
            <person name="Hug L.A."/>
            <person name="Sharon I."/>
            <person name="Castelle C.J."/>
            <person name="Probst A.J."/>
            <person name="Thomas B.C."/>
            <person name="Singh A."/>
            <person name="Wilkins M.J."/>
            <person name="Karaoz U."/>
            <person name="Brodie E.L."/>
            <person name="Williams K.H."/>
            <person name="Hubbard S.S."/>
            <person name="Banfield J.F."/>
        </authorList>
    </citation>
    <scope>NUCLEOTIDE SEQUENCE [LARGE SCALE GENOMIC DNA]</scope>
</reference>
<organism evidence="2 3">
    <name type="scientific">Candidatus Nealsonbacteria bacterium RIFCSPHIGHO2_01_FULL_38_55</name>
    <dbReference type="NCBI Taxonomy" id="1801664"/>
    <lineage>
        <taxon>Bacteria</taxon>
        <taxon>Candidatus Nealsoniibacteriota</taxon>
    </lineage>
</organism>
<evidence type="ECO:0000313" key="2">
    <source>
        <dbReference type="EMBL" id="OGZ19396.1"/>
    </source>
</evidence>
<dbReference type="Proteomes" id="UP000177360">
    <property type="component" value="Unassembled WGS sequence"/>
</dbReference>
<comment type="caution">
    <text evidence="2">The sequence shown here is derived from an EMBL/GenBank/DDBJ whole genome shotgun (WGS) entry which is preliminary data.</text>
</comment>
<proteinExistence type="predicted"/>
<name>A0A1G2E0L1_9BACT</name>
<dbReference type="EMBL" id="MHLZ01000034">
    <property type="protein sequence ID" value="OGZ19396.1"/>
    <property type="molecule type" value="Genomic_DNA"/>
</dbReference>
<dbReference type="AlphaFoldDB" id="A0A1G2E0L1"/>
<protein>
    <recommendedName>
        <fullName evidence="1">GIY-YIG domain-containing protein</fullName>
    </recommendedName>
</protein>